<feature type="domain" description="Solute-binding protein family 3/N-terminal" evidence="3">
    <location>
        <begin position="79"/>
        <end position="309"/>
    </location>
</feature>
<evidence type="ECO:0000256" key="2">
    <source>
        <dbReference type="SAM" id="MobiDB-lite"/>
    </source>
</evidence>
<dbReference type="Proteomes" id="UP001602058">
    <property type="component" value="Unassembled WGS sequence"/>
</dbReference>
<feature type="region of interest" description="Disordered" evidence="2">
    <location>
        <begin position="1"/>
        <end position="34"/>
    </location>
</feature>
<accession>A0ABW6UG44</accession>
<dbReference type="CDD" id="cd01002">
    <property type="entry name" value="PBP2_Ehub_like"/>
    <property type="match status" value="1"/>
</dbReference>
<organism evidence="4 5">
    <name type="scientific">Streptomyces bluensis</name>
    <dbReference type="NCBI Taxonomy" id="33897"/>
    <lineage>
        <taxon>Bacteria</taxon>
        <taxon>Bacillati</taxon>
        <taxon>Actinomycetota</taxon>
        <taxon>Actinomycetes</taxon>
        <taxon>Kitasatosporales</taxon>
        <taxon>Streptomycetaceae</taxon>
        <taxon>Streptomyces</taxon>
    </lineage>
</organism>
<keyword evidence="5" id="KW-1185">Reference proteome</keyword>
<evidence type="ECO:0000256" key="1">
    <source>
        <dbReference type="ARBA" id="ARBA00022729"/>
    </source>
</evidence>
<dbReference type="NCBIfam" id="TIGR02995">
    <property type="entry name" value="ectoine_ehuB"/>
    <property type="match status" value="1"/>
</dbReference>
<evidence type="ECO:0000313" key="5">
    <source>
        <dbReference type="Proteomes" id="UP001602058"/>
    </source>
</evidence>
<protein>
    <submittedName>
        <fullName evidence="4">Ectoine/hydroxyectoine ABC transporter substrate-binding protein EhuB</fullName>
    </submittedName>
</protein>
<dbReference type="Gene3D" id="3.40.190.10">
    <property type="entry name" value="Periplasmic binding protein-like II"/>
    <property type="match status" value="2"/>
</dbReference>
<name>A0ABW6UG44_9ACTN</name>
<reference evidence="4 5" key="1">
    <citation type="submission" date="2024-10" db="EMBL/GenBank/DDBJ databases">
        <title>The Natural Products Discovery Center: Release of the First 8490 Sequenced Strains for Exploring Actinobacteria Biosynthetic Diversity.</title>
        <authorList>
            <person name="Kalkreuter E."/>
            <person name="Kautsar S.A."/>
            <person name="Yang D."/>
            <person name="Bader C.D."/>
            <person name="Teijaro C.N."/>
            <person name="Fluegel L."/>
            <person name="Davis C.M."/>
            <person name="Simpson J.R."/>
            <person name="Lauterbach L."/>
            <person name="Steele A.D."/>
            <person name="Gui C."/>
            <person name="Meng S."/>
            <person name="Li G."/>
            <person name="Viehrig K."/>
            <person name="Ye F."/>
            <person name="Su P."/>
            <person name="Kiefer A.F."/>
            <person name="Nichols A."/>
            <person name="Cepeda A.J."/>
            <person name="Yan W."/>
            <person name="Fan B."/>
            <person name="Jiang Y."/>
            <person name="Adhikari A."/>
            <person name="Zheng C.-J."/>
            <person name="Schuster L."/>
            <person name="Cowan T.M."/>
            <person name="Smanski M.J."/>
            <person name="Chevrette M.G."/>
            <person name="De Carvalho L.P.S."/>
            <person name="Shen B."/>
        </authorList>
    </citation>
    <scope>NUCLEOTIDE SEQUENCE [LARGE SCALE GENOMIC DNA]</scope>
    <source>
        <strain evidence="4 5">NPDC001390</strain>
    </source>
</reference>
<dbReference type="InterPro" id="IPR006311">
    <property type="entry name" value="TAT_signal"/>
</dbReference>
<gene>
    <name evidence="4" type="primary">ehuB</name>
    <name evidence="4" type="ORF">ACFY1D_13190</name>
</gene>
<feature type="compositionally biased region" description="Low complexity" evidence="2">
    <location>
        <begin position="16"/>
        <end position="34"/>
    </location>
</feature>
<feature type="compositionally biased region" description="Basic and acidic residues" evidence="2">
    <location>
        <begin position="1"/>
        <end position="10"/>
    </location>
</feature>
<dbReference type="Pfam" id="PF00497">
    <property type="entry name" value="SBP_bac_3"/>
    <property type="match status" value="1"/>
</dbReference>
<keyword evidence="1" id="KW-0732">Signal</keyword>
<dbReference type="PANTHER" id="PTHR35936:SF17">
    <property type="entry name" value="ARGININE-BINDING EXTRACELLULAR PROTEIN ARTP"/>
    <property type="match status" value="1"/>
</dbReference>
<sequence>MAPPLRKDAEEHDETGTSATATRGTATKRTGASGTSRRSLLAGVAAFGALGAAGCSRVPTAAAGVEGGDLLDRLRAQGVARLGIAGEIPFGYIDTNGKLTGEAPELAKVIFKRLGVDRVQPVPTEFGSLIPGLNSQQFDVVSAGMYINPERCQQVIFSDPDYQMKDAFIVRKGNPKGLHDYADIVEKKAKFATGTGYAEIGYAVEAGYKESDILIVPDQVAGLNAVEAGRVDVFAGTALTVREVVKKSAKTEATEPFAPLVDGKPHVDGGGFAFRPTETKLRDAFNAELRKLKESGELFRILAPFGFTRDEMTDMTAKELCRG</sequence>
<evidence type="ECO:0000313" key="4">
    <source>
        <dbReference type="EMBL" id="MFF4522382.1"/>
    </source>
</evidence>
<dbReference type="InterPro" id="IPR014337">
    <property type="entry name" value="Ectoine_EhuB"/>
</dbReference>
<evidence type="ECO:0000259" key="3">
    <source>
        <dbReference type="SMART" id="SM00062"/>
    </source>
</evidence>
<dbReference type="InterPro" id="IPR001638">
    <property type="entry name" value="Solute-binding_3/MltF_N"/>
</dbReference>
<dbReference type="RefSeq" id="WP_134035651.1">
    <property type="nucleotide sequence ID" value="NZ_BMVM01000009.1"/>
</dbReference>
<dbReference type="PROSITE" id="PS51318">
    <property type="entry name" value="TAT"/>
    <property type="match status" value="1"/>
</dbReference>
<dbReference type="PANTHER" id="PTHR35936">
    <property type="entry name" value="MEMBRANE-BOUND LYTIC MUREIN TRANSGLYCOSYLASE F"/>
    <property type="match status" value="1"/>
</dbReference>
<dbReference type="EMBL" id="JBIAWJ010000005">
    <property type="protein sequence ID" value="MFF4522382.1"/>
    <property type="molecule type" value="Genomic_DNA"/>
</dbReference>
<proteinExistence type="predicted"/>
<comment type="caution">
    <text evidence="4">The sequence shown here is derived from an EMBL/GenBank/DDBJ whole genome shotgun (WGS) entry which is preliminary data.</text>
</comment>
<dbReference type="SUPFAM" id="SSF53850">
    <property type="entry name" value="Periplasmic binding protein-like II"/>
    <property type="match status" value="1"/>
</dbReference>
<dbReference type="SMART" id="SM00062">
    <property type="entry name" value="PBPb"/>
    <property type="match status" value="1"/>
</dbReference>